<dbReference type="EMBL" id="SIMR01000003">
    <property type="protein sequence ID" value="TBC05569.1"/>
    <property type="molecule type" value="Genomic_DNA"/>
</dbReference>
<sequence>MRYSLQKAVAAASTWMVLCRILASGSQTTTAFAEDGIVLHLGKDSPALHIPVGDHDAAQHV</sequence>
<comment type="caution">
    <text evidence="1">The sequence shown here is derived from an EMBL/GenBank/DDBJ whole genome shotgun (WGS) entry which is preliminary data.</text>
</comment>
<keyword evidence="1" id="KW-0614">Plasmid</keyword>
<dbReference type="AlphaFoldDB" id="A0AB38HV48"/>
<name>A0AB38HV48_9HYPH</name>
<gene>
    <name evidence="1" type="ORF">ELH40_30745</name>
</gene>
<evidence type="ECO:0000313" key="2">
    <source>
        <dbReference type="Proteomes" id="UP000294215"/>
    </source>
</evidence>
<accession>A0AB38HV48</accession>
<dbReference type="Proteomes" id="UP000294215">
    <property type="component" value="Unassembled WGS sequence"/>
</dbReference>
<reference evidence="1 2" key="1">
    <citation type="submission" date="2019-02" db="EMBL/GenBank/DDBJ databases">
        <title>The genomic architecture of introgression among sibling species of bacteria.</title>
        <authorList>
            <person name="Cavassim M.I.A."/>
            <person name="Moeskjaer S."/>
            <person name="Moslemi C."/>
            <person name="Fields B."/>
            <person name="Bachmann A."/>
            <person name="Vilhjalmsson B."/>
            <person name="Schierup M.H."/>
            <person name="Young J.P.W."/>
            <person name="Andersen S.U."/>
        </authorList>
    </citation>
    <scope>NUCLEOTIDE SEQUENCE [LARGE SCALE GENOMIC DNA]</scope>
    <source>
        <strain evidence="1 2">SM92</strain>
        <plasmid evidence="1">pSM92_Rh02</plasmid>
    </source>
</reference>
<organism evidence="1 2">
    <name type="scientific">Rhizobium ruizarguesonis</name>
    <dbReference type="NCBI Taxonomy" id="2081791"/>
    <lineage>
        <taxon>Bacteria</taxon>
        <taxon>Pseudomonadati</taxon>
        <taxon>Pseudomonadota</taxon>
        <taxon>Alphaproteobacteria</taxon>
        <taxon>Hyphomicrobiales</taxon>
        <taxon>Rhizobiaceae</taxon>
        <taxon>Rhizobium/Agrobacterium group</taxon>
        <taxon>Rhizobium</taxon>
    </lineage>
</organism>
<dbReference type="RefSeq" id="WP_130703922.1">
    <property type="nucleotide sequence ID" value="NZ_SIMK01000003.1"/>
</dbReference>
<evidence type="ECO:0000313" key="1">
    <source>
        <dbReference type="EMBL" id="TBC05569.1"/>
    </source>
</evidence>
<proteinExistence type="predicted"/>
<protein>
    <submittedName>
        <fullName evidence="1">Uncharacterized protein</fullName>
    </submittedName>
</protein>
<geneLocation type="plasmid" evidence="1">
    <name>pSM92_Rh02</name>
</geneLocation>